<dbReference type="PROSITE" id="PS51318">
    <property type="entry name" value="TAT"/>
    <property type="match status" value="1"/>
</dbReference>
<evidence type="ECO:0000313" key="4">
    <source>
        <dbReference type="Proteomes" id="UP000035016"/>
    </source>
</evidence>
<dbReference type="InterPro" id="IPR006311">
    <property type="entry name" value="TAT_signal"/>
</dbReference>
<dbReference type="Proteomes" id="UP000035016">
    <property type="component" value="Chromosome Chromosome"/>
</dbReference>
<feature type="chain" id="PRO_5038412483" description="Secreted Protein" evidence="1">
    <location>
        <begin position="27"/>
        <end position="72"/>
    </location>
</feature>
<accession>A0A0F7W306</accession>
<keyword evidence="5" id="KW-1185">Reference proteome</keyword>
<sequence length="72" mass="7125">MRHKLPARTRAALVATGAVLLTSALAAALAPVAAAAALPLPLPLPAAADPLVSEGITIEGPLINTISLPTLK</sequence>
<evidence type="ECO:0000313" key="2">
    <source>
        <dbReference type="EMBL" id="CQR63396.1"/>
    </source>
</evidence>
<dbReference type="EMBL" id="LN831790">
    <property type="protein sequence ID" value="CQR63396.1"/>
    <property type="molecule type" value="Genomic_DNA"/>
</dbReference>
<dbReference type="AlphaFoldDB" id="A0A0F7W306"/>
<dbReference type="EMBL" id="LFEH01000010">
    <property type="protein sequence ID" value="KMS81119.1"/>
    <property type="molecule type" value="Genomic_DNA"/>
</dbReference>
<dbReference type="RefSeq" id="WP_029387374.1">
    <property type="nucleotide sequence ID" value="NZ_AZSD01000536.1"/>
</dbReference>
<reference evidence="3 5" key="2">
    <citation type="submission" date="2015-06" db="EMBL/GenBank/DDBJ databases">
        <title>Draft genome sequence of Streptomyces leeuwenhoekii C58, which produces the novel lasso peptide, chaxapeptin.</title>
        <authorList>
            <person name="Yi Y."/>
            <person name="Hai D."/>
            <person name="Jaspars M."/>
            <person name="Sheng H."/>
            <person name="Rateb M.E."/>
            <person name="Bull A."/>
            <person name="Goodfellow M."/>
            <person name="Asenjo J.A."/>
            <person name="Ebel R."/>
        </authorList>
    </citation>
    <scope>NUCLEOTIDE SEQUENCE [LARGE SCALE GENOMIC DNA]</scope>
    <source>
        <strain evidence="3 5">C58</strain>
    </source>
</reference>
<organism evidence="2 4">
    <name type="scientific">Streptomyces leeuwenhoekii</name>
    <dbReference type="NCBI Taxonomy" id="1437453"/>
    <lineage>
        <taxon>Bacteria</taxon>
        <taxon>Bacillati</taxon>
        <taxon>Actinomycetota</taxon>
        <taxon>Actinomycetes</taxon>
        <taxon>Kitasatosporales</taxon>
        <taxon>Streptomycetaceae</taxon>
        <taxon>Streptomyces</taxon>
    </lineage>
</organism>
<proteinExistence type="predicted"/>
<evidence type="ECO:0000313" key="3">
    <source>
        <dbReference type="EMBL" id="KMS81119.1"/>
    </source>
</evidence>
<evidence type="ECO:0000256" key="1">
    <source>
        <dbReference type="SAM" id="SignalP"/>
    </source>
</evidence>
<feature type="signal peptide" evidence="1">
    <location>
        <begin position="1"/>
        <end position="26"/>
    </location>
</feature>
<gene>
    <name evidence="2" type="primary">sle_39370</name>
    <name evidence="3" type="ORF">ACH49_04535</name>
</gene>
<protein>
    <recommendedName>
        <fullName evidence="6">Secreted Protein</fullName>
    </recommendedName>
</protein>
<dbReference type="Proteomes" id="UP000037274">
    <property type="component" value="Unassembled WGS sequence"/>
</dbReference>
<evidence type="ECO:0008006" key="6">
    <source>
        <dbReference type="Google" id="ProtNLM"/>
    </source>
</evidence>
<name>A0A0F7W306_STRLW</name>
<keyword evidence="1" id="KW-0732">Signal</keyword>
<reference evidence="2 4" key="1">
    <citation type="submission" date="2015-02" db="EMBL/GenBank/DDBJ databases">
        <authorList>
            <person name="Gomez-Escribano P.J."/>
        </authorList>
    </citation>
    <scope>NUCLEOTIDE SEQUENCE [LARGE SCALE GENOMIC DNA]</scope>
    <source>
        <strain evidence="2">C34</strain>
        <strain evidence="4">C34 (DSM 42122 / NRRL B-24963)</strain>
    </source>
</reference>
<evidence type="ECO:0000313" key="5">
    <source>
        <dbReference type="Proteomes" id="UP000037274"/>
    </source>
</evidence>
<dbReference type="KEGG" id="sle:sle_39370"/>